<feature type="compositionally biased region" description="Basic and acidic residues" evidence="1">
    <location>
        <begin position="220"/>
        <end position="242"/>
    </location>
</feature>
<sequence length="242" mass="27330">MACHPVIGSARRRLYGMSTRLDLRLRTSPEAEKRNCGANLGRSYGESRRDEWFPCNRQRTLALFRFLSIPVRRLVAGPEPRQPVSDGRAAWPEPRPKVPESRLANWVFEDQRKCAVTGGMDWSEPAVRGLESTGSGSLETTAIAMKQIRVDTPVGRQWMACRELAQMGQRTIGRARIRAHGRIGQQEEKSTQNRRVRCDDGQRAGPMDVGSIAGRTTPDLFKRREGTAKGNRDSPRYQDRDI</sequence>
<feature type="region of interest" description="Disordered" evidence="1">
    <location>
        <begin position="181"/>
        <end position="242"/>
    </location>
</feature>
<protein>
    <submittedName>
        <fullName evidence="2">Uncharacterized protein</fullName>
    </submittedName>
</protein>
<dbReference type="AlphaFoldDB" id="A0AAN6TY78"/>
<comment type="caution">
    <text evidence="2">The sequence shown here is derived from an EMBL/GenBank/DDBJ whole genome shotgun (WGS) entry which is preliminary data.</text>
</comment>
<dbReference type="Proteomes" id="UP001302602">
    <property type="component" value="Unassembled WGS sequence"/>
</dbReference>
<evidence type="ECO:0000313" key="2">
    <source>
        <dbReference type="EMBL" id="KAK4122922.1"/>
    </source>
</evidence>
<name>A0AAN6TY78_9PEZI</name>
<dbReference type="RefSeq" id="XP_062646693.1">
    <property type="nucleotide sequence ID" value="XM_062787601.1"/>
</dbReference>
<dbReference type="GeneID" id="87824371"/>
<evidence type="ECO:0000313" key="3">
    <source>
        <dbReference type="Proteomes" id="UP001302602"/>
    </source>
</evidence>
<evidence type="ECO:0000256" key="1">
    <source>
        <dbReference type="SAM" id="MobiDB-lite"/>
    </source>
</evidence>
<gene>
    <name evidence="2" type="ORF">N657DRAFT_484784</name>
</gene>
<reference evidence="2" key="1">
    <citation type="journal article" date="2023" name="Mol. Phylogenet. Evol.">
        <title>Genome-scale phylogeny and comparative genomics of the fungal order Sordariales.</title>
        <authorList>
            <person name="Hensen N."/>
            <person name="Bonometti L."/>
            <person name="Westerberg I."/>
            <person name="Brannstrom I.O."/>
            <person name="Guillou S."/>
            <person name="Cros-Aarteil S."/>
            <person name="Calhoun S."/>
            <person name="Haridas S."/>
            <person name="Kuo A."/>
            <person name="Mondo S."/>
            <person name="Pangilinan J."/>
            <person name="Riley R."/>
            <person name="LaButti K."/>
            <person name="Andreopoulos B."/>
            <person name="Lipzen A."/>
            <person name="Chen C."/>
            <person name="Yan M."/>
            <person name="Daum C."/>
            <person name="Ng V."/>
            <person name="Clum A."/>
            <person name="Steindorff A."/>
            <person name="Ohm R.A."/>
            <person name="Martin F."/>
            <person name="Silar P."/>
            <person name="Natvig D.O."/>
            <person name="Lalanne C."/>
            <person name="Gautier V."/>
            <person name="Ament-Velasquez S.L."/>
            <person name="Kruys A."/>
            <person name="Hutchinson M.I."/>
            <person name="Powell A.J."/>
            <person name="Barry K."/>
            <person name="Miller A.N."/>
            <person name="Grigoriev I.V."/>
            <person name="Debuchy R."/>
            <person name="Gladieux P."/>
            <person name="Hiltunen Thoren M."/>
            <person name="Johannesson H."/>
        </authorList>
    </citation>
    <scope>NUCLEOTIDE SEQUENCE</scope>
    <source>
        <strain evidence="2">CBS 731.68</strain>
    </source>
</reference>
<keyword evidence="3" id="KW-1185">Reference proteome</keyword>
<dbReference type="EMBL" id="MU853230">
    <property type="protein sequence ID" value="KAK4122922.1"/>
    <property type="molecule type" value="Genomic_DNA"/>
</dbReference>
<feature type="compositionally biased region" description="Basic and acidic residues" evidence="1">
    <location>
        <begin position="185"/>
        <end position="202"/>
    </location>
</feature>
<accession>A0AAN6TY78</accession>
<reference evidence="2" key="2">
    <citation type="submission" date="2023-05" db="EMBL/GenBank/DDBJ databases">
        <authorList>
            <consortium name="Lawrence Berkeley National Laboratory"/>
            <person name="Steindorff A."/>
            <person name="Hensen N."/>
            <person name="Bonometti L."/>
            <person name="Westerberg I."/>
            <person name="Brannstrom I.O."/>
            <person name="Guillou S."/>
            <person name="Cros-Aarteil S."/>
            <person name="Calhoun S."/>
            <person name="Haridas S."/>
            <person name="Kuo A."/>
            <person name="Mondo S."/>
            <person name="Pangilinan J."/>
            <person name="Riley R."/>
            <person name="Labutti K."/>
            <person name="Andreopoulos B."/>
            <person name="Lipzen A."/>
            <person name="Chen C."/>
            <person name="Yanf M."/>
            <person name="Daum C."/>
            <person name="Ng V."/>
            <person name="Clum A."/>
            <person name="Ohm R."/>
            <person name="Martin F."/>
            <person name="Silar P."/>
            <person name="Natvig D."/>
            <person name="Lalanne C."/>
            <person name="Gautier V."/>
            <person name="Ament-Velasquez S.L."/>
            <person name="Kruys A."/>
            <person name="Hutchinson M.I."/>
            <person name="Powell A.J."/>
            <person name="Barry K."/>
            <person name="Miller A.N."/>
            <person name="Grigoriev I.V."/>
            <person name="Debuchy R."/>
            <person name="Gladieux P."/>
            <person name="Thoren M.H."/>
            <person name="Johannesson H."/>
        </authorList>
    </citation>
    <scope>NUCLEOTIDE SEQUENCE</scope>
    <source>
        <strain evidence="2">CBS 731.68</strain>
    </source>
</reference>
<proteinExistence type="predicted"/>
<organism evidence="2 3">
    <name type="scientific">Parathielavia appendiculata</name>
    <dbReference type="NCBI Taxonomy" id="2587402"/>
    <lineage>
        <taxon>Eukaryota</taxon>
        <taxon>Fungi</taxon>
        <taxon>Dikarya</taxon>
        <taxon>Ascomycota</taxon>
        <taxon>Pezizomycotina</taxon>
        <taxon>Sordariomycetes</taxon>
        <taxon>Sordariomycetidae</taxon>
        <taxon>Sordariales</taxon>
        <taxon>Chaetomiaceae</taxon>
        <taxon>Parathielavia</taxon>
    </lineage>
</organism>